<keyword evidence="7" id="KW-0653">Protein transport</keyword>
<evidence type="ECO:0000256" key="2">
    <source>
        <dbReference type="ARBA" id="ARBA00006555"/>
    </source>
</evidence>
<dbReference type="SUPFAM" id="SSF74653">
    <property type="entry name" value="TolA/TonB C-terminal domain"/>
    <property type="match status" value="1"/>
</dbReference>
<feature type="domain" description="TonB C-terminal" evidence="11">
    <location>
        <begin position="129"/>
        <end position="219"/>
    </location>
</feature>
<evidence type="ECO:0000256" key="5">
    <source>
        <dbReference type="ARBA" id="ARBA00022519"/>
    </source>
</evidence>
<dbReference type="GO" id="GO:0015031">
    <property type="term" value="P:protein transport"/>
    <property type="evidence" value="ECO:0007669"/>
    <property type="project" value="UniProtKB-KW"/>
</dbReference>
<dbReference type="Pfam" id="PF03544">
    <property type="entry name" value="TonB_C"/>
    <property type="match status" value="1"/>
</dbReference>
<keyword evidence="6 10" id="KW-0812">Transmembrane</keyword>
<evidence type="ECO:0000259" key="11">
    <source>
        <dbReference type="PROSITE" id="PS52015"/>
    </source>
</evidence>
<feature type="transmembrane region" description="Helical" evidence="10">
    <location>
        <begin position="41"/>
        <end position="62"/>
    </location>
</feature>
<reference evidence="12 13" key="1">
    <citation type="submission" date="2018-08" db="EMBL/GenBank/DDBJ databases">
        <title>A genome reference for cultivated species of the human gut microbiota.</title>
        <authorList>
            <person name="Zou Y."/>
            <person name="Xue W."/>
            <person name="Luo G."/>
        </authorList>
    </citation>
    <scope>NUCLEOTIDE SEQUENCE [LARGE SCALE GENOMIC DNA]</scope>
    <source>
        <strain evidence="12 13">AF11-14</strain>
    </source>
</reference>
<name>A0AA93BFH7_9BACT</name>
<evidence type="ECO:0000256" key="4">
    <source>
        <dbReference type="ARBA" id="ARBA00022475"/>
    </source>
</evidence>
<comment type="subcellular location">
    <subcellularLocation>
        <location evidence="1">Cell inner membrane</location>
        <topology evidence="1">Single-pass membrane protein</topology>
        <orientation evidence="1">Periplasmic side</orientation>
    </subcellularLocation>
</comment>
<proteinExistence type="inferred from homology"/>
<gene>
    <name evidence="12" type="ORF">DWV60_12935</name>
</gene>
<dbReference type="EMBL" id="QSAQ01000037">
    <property type="protein sequence ID" value="RGW65866.1"/>
    <property type="molecule type" value="Genomic_DNA"/>
</dbReference>
<evidence type="ECO:0000313" key="12">
    <source>
        <dbReference type="EMBL" id="RGW65866.1"/>
    </source>
</evidence>
<evidence type="ECO:0000256" key="1">
    <source>
        <dbReference type="ARBA" id="ARBA00004383"/>
    </source>
</evidence>
<dbReference type="Gene3D" id="3.30.1150.10">
    <property type="match status" value="1"/>
</dbReference>
<dbReference type="InterPro" id="IPR006260">
    <property type="entry name" value="TonB/TolA_C"/>
</dbReference>
<keyword evidence="3" id="KW-0813">Transport</keyword>
<evidence type="ECO:0000256" key="7">
    <source>
        <dbReference type="ARBA" id="ARBA00022927"/>
    </source>
</evidence>
<dbReference type="PANTHER" id="PTHR33446">
    <property type="entry name" value="PROTEIN TONB-RELATED"/>
    <property type="match status" value="1"/>
</dbReference>
<evidence type="ECO:0000256" key="6">
    <source>
        <dbReference type="ARBA" id="ARBA00022692"/>
    </source>
</evidence>
<dbReference type="GO" id="GO:0098797">
    <property type="term" value="C:plasma membrane protein complex"/>
    <property type="evidence" value="ECO:0007669"/>
    <property type="project" value="TreeGrafter"/>
</dbReference>
<comment type="caution">
    <text evidence="12">The sequence shown here is derived from an EMBL/GenBank/DDBJ whole genome shotgun (WGS) entry which is preliminary data.</text>
</comment>
<dbReference type="GO" id="GO:0031992">
    <property type="term" value="F:energy transducer activity"/>
    <property type="evidence" value="ECO:0007669"/>
    <property type="project" value="TreeGrafter"/>
</dbReference>
<comment type="similarity">
    <text evidence="2">Belongs to the TonB family.</text>
</comment>
<evidence type="ECO:0000256" key="8">
    <source>
        <dbReference type="ARBA" id="ARBA00022989"/>
    </source>
</evidence>
<dbReference type="InterPro" id="IPR037682">
    <property type="entry name" value="TonB_C"/>
</dbReference>
<protein>
    <submittedName>
        <fullName evidence="12">Energy transducer TonB</fullName>
    </submittedName>
</protein>
<dbReference type="PROSITE" id="PS52015">
    <property type="entry name" value="TONB_CTD"/>
    <property type="match status" value="1"/>
</dbReference>
<keyword evidence="5" id="KW-0997">Cell inner membrane</keyword>
<sequence length="219" mass="24520">MVNGNLQQSVMRLKIELSDKPLFVWQEIILNKRTMDVKKKVLLAIIAYSLFPNAPLSCIALTSDINQSKVTSQKVKTHLKRNQNSSNEVGVIIKDGKEYVIVGESKESTSKRVPSKKLVKLAKWPEFPGGTEGLISYLQSNVIYPFDAIKEKIEGRVIVLFTVEPDGTLKNIQVETPVSPLLDEEAVRVVKSMPKWVPALTTEGKTARVKYSIPIVFKL</sequence>
<dbReference type="PANTHER" id="PTHR33446:SF2">
    <property type="entry name" value="PROTEIN TONB"/>
    <property type="match status" value="1"/>
</dbReference>
<organism evidence="12 13">
    <name type="scientific">Segatella copri</name>
    <dbReference type="NCBI Taxonomy" id="165179"/>
    <lineage>
        <taxon>Bacteria</taxon>
        <taxon>Pseudomonadati</taxon>
        <taxon>Bacteroidota</taxon>
        <taxon>Bacteroidia</taxon>
        <taxon>Bacteroidales</taxon>
        <taxon>Prevotellaceae</taxon>
        <taxon>Segatella</taxon>
    </lineage>
</organism>
<dbReference type="AlphaFoldDB" id="A0AA93BFH7"/>
<dbReference type="NCBIfam" id="TIGR01352">
    <property type="entry name" value="tonB_Cterm"/>
    <property type="match status" value="1"/>
</dbReference>
<keyword evidence="4" id="KW-1003">Cell membrane</keyword>
<evidence type="ECO:0000256" key="10">
    <source>
        <dbReference type="SAM" id="Phobius"/>
    </source>
</evidence>
<keyword evidence="8 10" id="KW-1133">Transmembrane helix</keyword>
<evidence type="ECO:0000256" key="3">
    <source>
        <dbReference type="ARBA" id="ARBA00022448"/>
    </source>
</evidence>
<dbReference type="InterPro" id="IPR051045">
    <property type="entry name" value="TonB-dependent_transducer"/>
</dbReference>
<evidence type="ECO:0000313" key="13">
    <source>
        <dbReference type="Proteomes" id="UP000286077"/>
    </source>
</evidence>
<evidence type="ECO:0000256" key="9">
    <source>
        <dbReference type="ARBA" id="ARBA00023136"/>
    </source>
</evidence>
<accession>A0AA93BFH7</accession>
<dbReference type="Proteomes" id="UP000286077">
    <property type="component" value="Unassembled WGS sequence"/>
</dbReference>
<dbReference type="GO" id="GO:0055085">
    <property type="term" value="P:transmembrane transport"/>
    <property type="evidence" value="ECO:0007669"/>
    <property type="project" value="InterPro"/>
</dbReference>
<keyword evidence="9 10" id="KW-0472">Membrane</keyword>